<dbReference type="Proteomes" id="UP000266841">
    <property type="component" value="Unassembled WGS sequence"/>
</dbReference>
<evidence type="ECO:0000256" key="1">
    <source>
        <dbReference type="SAM" id="MobiDB-lite"/>
    </source>
</evidence>
<dbReference type="EMBL" id="AGNL01038271">
    <property type="protein sequence ID" value="EJK53204.1"/>
    <property type="molecule type" value="Genomic_DNA"/>
</dbReference>
<feature type="region of interest" description="Disordered" evidence="1">
    <location>
        <begin position="1"/>
        <end position="28"/>
    </location>
</feature>
<evidence type="ECO:0000313" key="2">
    <source>
        <dbReference type="EMBL" id="EJK53204.1"/>
    </source>
</evidence>
<evidence type="ECO:0000313" key="3">
    <source>
        <dbReference type="Proteomes" id="UP000266841"/>
    </source>
</evidence>
<sequence length="220" mass="23927">MRPCTRRLKKRAVKGAKDKKSKTNKSGTNVLNIFNTDHKDAIRRRRRITGSNRSVDGQKTQLSESVRAMVVSGAVQEVGTGERLAPSMAFGAKAPRNAGWIPGIGLTRASILRDYACDGDLGYGCRPKIGNWLTVKFVQNPGYEHGPRICGPKCQEVVLIGAGDFEWLFKTNNDGLKGCIVAKMILPTEERGALWSAPPSGIAPLPDVDHMAECQPDPSL</sequence>
<gene>
    <name evidence="2" type="ORF">THAOC_27413</name>
</gene>
<dbReference type="AlphaFoldDB" id="K0RLS4"/>
<name>K0RLS4_THAOC</name>
<reference evidence="2 3" key="1">
    <citation type="journal article" date="2012" name="Genome Biol.">
        <title>Genome and low-iron response of an oceanic diatom adapted to chronic iron limitation.</title>
        <authorList>
            <person name="Lommer M."/>
            <person name="Specht M."/>
            <person name="Roy A.S."/>
            <person name="Kraemer L."/>
            <person name="Andreson R."/>
            <person name="Gutowska M.A."/>
            <person name="Wolf J."/>
            <person name="Bergner S.V."/>
            <person name="Schilhabel M.B."/>
            <person name="Klostermeier U.C."/>
            <person name="Beiko R.G."/>
            <person name="Rosenstiel P."/>
            <person name="Hippler M."/>
            <person name="Laroche J."/>
        </authorList>
    </citation>
    <scope>NUCLEOTIDE SEQUENCE [LARGE SCALE GENOMIC DNA]</scope>
    <source>
        <strain evidence="2 3">CCMP1005</strain>
    </source>
</reference>
<accession>K0RLS4</accession>
<comment type="caution">
    <text evidence="2">The sequence shown here is derived from an EMBL/GenBank/DDBJ whole genome shotgun (WGS) entry which is preliminary data.</text>
</comment>
<organism evidence="2 3">
    <name type="scientific">Thalassiosira oceanica</name>
    <name type="common">Marine diatom</name>
    <dbReference type="NCBI Taxonomy" id="159749"/>
    <lineage>
        <taxon>Eukaryota</taxon>
        <taxon>Sar</taxon>
        <taxon>Stramenopiles</taxon>
        <taxon>Ochrophyta</taxon>
        <taxon>Bacillariophyta</taxon>
        <taxon>Coscinodiscophyceae</taxon>
        <taxon>Thalassiosirophycidae</taxon>
        <taxon>Thalassiosirales</taxon>
        <taxon>Thalassiosiraceae</taxon>
        <taxon>Thalassiosira</taxon>
    </lineage>
</organism>
<protein>
    <submittedName>
        <fullName evidence="2">Uncharacterized protein</fullName>
    </submittedName>
</protein>
<keyword evidence="3" id="KW-1185">Reference proteome</keyword>
<proteinExistence type="predicted"/>
<feature type="compositionally biased region" description="Basic residues" evidence="1">
    <location>
        <begin position="1"/>
        <end position="23"/>
    </location>
</feature>